<dbReference type="HOGENOM" id="CLU_654474_0_0_1"/>
<proteinExistence type="predicted"/>
<dbReference type="PANTHER" id="PTHR33085:SF43">
    <property type="entry name" value="DUF1618 DOMAIN-CONTAINING PROTEIN"/>
    <property type="match status" value="1"/>
</dbReference>
<dbReference type="Pfam" id="PF07893">
    <property type="entry name" value="DUF1668"/>
    <property type="match status" value="3"/>
</dbReference>
<organism evidence="1 2">
    <name type="scientific">Leersia perrieri</name>
    <dbReference type="NCBI Taxonomy" id="77586"/>
    <lineage>
        <taxon>Eukaryota</taxon>
        <taxon>Viridiplantae</taxon>
        <taxon>Streptophyta</taxon>
        <taxon>Embryophyta</taxon>
        <taxon>Tracheophyta</taxon>
        <taxon>Spermatophyta</taxon>
        <taxon>Magnoliopsida</taxon>
        <taxon>Liliopsida</taxon>
        <taxon>Poales</taxon>
        <taxon>Poaceae</taxon>
        <taxon>BOP clade</taxon>
        <taxon>Oryzoideae</taxon>
        <taxon>Oryzeae</taxon>
        <taxon>Oryzinae</taxon>
        <taxon>Leersia</taxon>
    </lineage>
</organism>
<dbReference type="Proteomes" id="UP000032180">
    <property type="component" value="Chromosome 5"/>
</dbReference>
<evidence type="ECO:0000313" key="2">
    <source>
        <dbReference type="Proteomes" id="UP000032180"/>
    </source>
</evidence>
<sequence length="420" mass="46559">MAVSSIPRTVAHARYDYELHPEVDSAIFVDEPHVGIGNHHTDCLYIMDMSPTKAYCFEVLAYNPASKWRWRSLPRPPFFDDPEYKPPLDIPFAVVNGTKICVSTATATYAFDTVTLKWAKAGDWVLPFKVEYIPEIGICLGLSNRSPYELCTLDLSAVVKKKAPSDITPMATARHVWQDLETPENWLLLDHFLVNLGSGRLCSAKIFDITNEQDECDFNPVAVFTGVEVLPCHVRGLRMANSNKMKNGINTPEVIGSIGCLPKPSVHYQPFNPSSSKSNPHSSMDIFALLGKNKILCSDSMGYTSVYNTKLHSFLGMPMLNSLKASNPYDLCAMNLSNAVDVLPTVQHTRLDVDPPKDWLLKNCTLVNLGSGKFCVAKFFDCIDDKVVVFTGVEMVPSGEGEVGIRAVKHKSEYVVTDSI</sequence>
<dbReference type="PANTHER" id="PTHR33085">
    <property type="entry name" value="OS12G0113100 PROTEIN-RELATED"/>
    <property type="match status" value="1"/>
</dbReference>
<accession>A0A0D9WG26</accession>
<evidence type="ECO:0000313" key="1">
    <source>
        <dbReference type="EnsemblPlants" id="LPERR05G11920.1"/>
    </source>
</evidence>
<dbReference type="EnsemblPlants" id="LPERR05G11920.1">
    <property type="protein sequence ID" value="LPERR05G11920.1"/>
    <property type="gene ID" value="LPERR05G11920"/>
</dbReference>
<dbReference type="Gramene" id="LPERR05G11920.1">
    <property type="protein sequence ID" value="LPERR05G11920.1"/>
    <property type="gene ID" value="LPERR05G11920"/>
</dbReference>
<protein>
    <submittedName>
        <fullName evidence="1">Uncharacterized protein</fullName>
    </submittedName>
</protein>
<dbReference type="InterPro" id="IPR012871">
    <property type="entry name" value="DUF1668_ORYSA"/>
</dbReference>
<reference evidence="2" key="2">
    <citation type="submission" date="2013-12" db="EMBL/GenBank/DDBJ databases">
        <authorList>
            <person name="Yu Y."/>
            <person name="Lee S."/>
            <person name="de Baynast K."/>
            <person name="Wissotski M."/>
            <person name="Liu L."/>
            <person name="Talag J."/>
            <person name="Goicoechea J."/>
            <person name="Angelova A."/>
            <person name="Jetty R."/>
            <person name="Kudrna D."/>
            <person name="Golser W."/>
            <person name="Rivera L."/>
            <person name="Zhang J."/>
            <person name="Wing R."/>
        </authorList>
    </citation>
    <scope>NUCLEOTIDE SEQUENCE</scope>
</reference>
<dbReference type="AlphaFoldDB" id="A0A0D9WG26"/>
<reference evidence="1" key="3">
    <citation type="submission" date="2015-04" db="UniProtKB">
        <authorList>
            <consortium name="EnsemblPlants"/>
        </authorList>
    </citation>
    <scope>IDENTIFICATION</scope>
</reference>
<name>A0A0D9WG26_9ORYZ</name>
<keyword evidence="2" id="KW-1185">Reference proteome</keyword>
<reference evidence="1 2" key="1">
    <citation type="submission" date="2012-08" db="EMBL/GenBank/DDBJ databases">
        <title>Oryza genome evolution.</title>
        <authorList>
            <person name="Wing R.A."/>
        </authorList>
    </citation>
    <scope>NUCLEOTIDE SEQUENCE</scope>
</reference>